<feature type="compositionally biased region" description="Basic residues" evidence="1">
    <location>
        <begin position="155"/>
        <end position="172"/>
    </location>
</feature>
<reference evidence="2" key="1">
    <citation type="submission" date="2020-05" db="EMBL/GenBank/DDBJ databases">
        <authorList>
            <person name="Rincon C."/>
            <person name="Sanders R I."/>
            <person name="Robbins C."/>
            <person name="Chaturvedi A."/>
        </authorList>
    </citation>
    <scope>NUCLEOTIDE SEQUENCE</scope>
    <source>
        <strain evidence="2">CHB12</strain>
    </source>
</reference>
<feature type="region of interest" description="Disordered" evidence="1">
    <location>
        <begin position="137"/>
        <end position="184"/>
    </location>
</feature>
<evidence type="ECO:0000313" key="2">
    <source>
        <dbReference type="EMBL" id="CAB5390076.1"/>
    </source>
</evidence>
<feature type="compositionally biased region" description="Basic and acidic residues" evidence="1">
    <location>
        <begin position="137"/>
        <end position="154"/>
    </location>
</feature>
<dbReference type="Proteomes" id="UP000684084">
    <property type="component" value="Unassembled WGS sequence"/>
</dbReference>
<dbReference type="VEuPathDB" id="FungiDB:RhiirFUN_023674"/>
<evidence type="ECO:0000313" key="3">
    <source>
        <dbReference type="Proteomes" id="UP000684084"/>
    </source>
</evidence>
<dbReference type="AlphaFoldDB" id="A0A915ZTA8"/>
<protein>
    <submittedName>
        <fullName evidence="2">Uncharacterized protein</fullName>
    </submittedName>
</protein>
<evidence type="ECO:0000256" key="1">
    <source>
        <dbReference type="SAM" id="MobiDB-lite"/>
    </source>
</evidence>
<comment type="caution">
    <text evidence="2">The sequence shown here is derived from an EMBL/GenBank/DDBJ whole genome shotgun (WGS) entry which is preliminary data.</text>
</comment>
<accession>A0A915ZTA8</accession>
<proteinExistence type="predicted"/>
<sequence length="335" mass="38880">MEDKRNIQIAENKFPLIEGKEQQIFLRTTYINYLNFSEGLAAQFFTRRDIEVQCNILRNNFSLTDEDINSWRPRASCYQMTPESFAFFLHTAIYSAVENYVVAKRLTADRRNMLATSIAEHVTSMDLKQQKIEKEIQKAKKRYSERSPKKEKSKTGIKHRSKKDKKKKKKAQHHDSDSDFTYQYGSDSDDLLDQTINELIEKATDKMISIDQPIVDPMKMIKSGINLDNSPNVDQSSKMEIVTDTPVMKQIENTPLLQTVPQSQNIITDSTKSSNKKKKLNKHLVQQAITGHIPTNEDTLRVRDILVYDILVSWTPEEILKQLTLWEKTISMQMK</sequence>
<name>A0A915ZTA8_9GLOM</name>
<organism evidence="2 3">
    <name type="scientific">Rhizophagus irregularis</name>
    <dbReference type="NCBI Taxonomy" id="588596"/>
    <lineage>
        <taxon>Eukaryota</taxon>
        <taxon>Fungi</taxon>
        <taxon>Fungi incertae sedis</taxon>
        <taxon>Mucoromycota</taxon>
        <taxon>Glomeromycotina</taxon>
        <taxon>Glomeromycetes</taxon>
        <taxon>Glomerales</taxon>
        <taxon>Glomeraceae</taxon>
        <taxon>Rhizophagus</taxon>
    </lineage>
</organism>
<dbReference type="OrthoDB" id="2371398at2759"/>
<gene>
    <name evidence="2" type="ORF">CHRIB12_LOCUS21356</name>
</gene>
<dbReference type="EMBL" id="CAGKOT010000067">
    <property type="protein sequence ID" value="CAB5390076.1"/>
    <property type="molecule type" value="Genomic_DNA"/>
</dbReference>